<dbReference type="Proteomes" id="UP000470246">
    <property type="component" value="Unassembled WGS sequence"/>
</dbReference>
<dbReference type="CDD" id="cd03784">
    <property type="entry name" value="GT1_Gtf-like"/>
    <property type="match status" value="1"/>
</dbReference>
<accession>A0A7K3W6I3</accession>
<comment type="caution">
    <text evidence="7">The sequence shown here is derived from an EMBL/GenBank/DDBJ whole genome shotgun (WGS) entry which is preliminary data.</text>
</comment>
<feature type="region of interest" description="Disordered" evidence="4">
    <location>
        <begin position="172"/>
        <end position="202"/>
    </location>
</feature>
<dbReference type="Gene3D" id="3.40.50.2000">
    <property type="entry name" value="Glycogen Phosphorylase B"/>
    <property type="match status" value="2"/>
</dbReference>
<organism evidence="7 8">
    <name type="scientific">Geodermatophilus sabuli</name>
    <dbReference type="NCBI Taxonomy" id="1564158"/>
    <lineage>
        <taxon>Bacteria</taxon>
        <taxon>Bacillati</taxon>
        <taxon>Actinomycetota</taxon>
        <taxon>Actinomycetes</taxon>
        <taxon>Geodermatophilales</taxon>
        <taxon>Geodermatophilaceae</taxon>
        <taxon>Geodermatophilus</taxon>
    </lineage>
</organism>
<feature type="domain" description="Erythromycin biosynthesis protein CIII-like C-terminal" evidence="5">
    <location>
        <begin position="241"/>
        <end position="366"/>
    </location>
</feature>
<evidence type="ECO:0000256" key="2">
    <source>
        <dbReference type="ARBA" id="ARBA00022676"/>
    </source>
</evidence>
<dbReference type="GO" id="GO:0016758">
    <property type="term" value="F:hexosyltransferase activity"/>
    <property type="evidence" value="ECO:0007669"/>
    <property type="project" value="UniProtKB-ARBA"/>
</dbReference>
<dbReference type="SUPFAM" id="SSF53756">
    <property type="entry name" value="UDP-Glycosyltransferase/glycogen phosphorylase"/>
    <property type="match status" value="1"/>
</dbReference>
<feature type="domain" description="Erythromycin biosynthesis protein CIII-like N-terminal" evidence="6">
    <location>
        <begin position="22"/>
        <end position="136"/>
    </location>
</feature>
<name>A0A7K3W6I3_9ACTN</name>
<evidence type="ECO:0000256" key="3">
    <source>
        <dbReference type="ARBA" id="ARBA00022679"/>
    </source>
</evidence>
<dbReference type="EMBL" id="JAAGWF010000029">
    <property type="protein sequence ID" value="NEK60432.1"/>
    <property type="molecule type" value="Genomic_DNA"/>
</dbReference>
<dbReference type="RefSeq" id="WP_163484126.1">
    <property type="nucleotide sequence ID" value="NZ_JAAGWF010000029.1"/>
</dbReference>
<protein>
    <submittedName>
        <fullName evidence="7">Glycosyltransferase family 1 protein</fullName>
    </submittedName>
</protein>
<dbReference type="Pfam" id="PF06722">
    <property type="entry name" value="EryCIII-like_C"/>
    <property type="match status" value="1"/>
</dbReference>
<keyword evidence="2" id="KW-0328">Glycosyltransferase</keyword>
<keyword evidence="3 7" id="KW-0808">Transferase</keyword>
<dbReference type="AlphaFoldDB" id="A0A7K3W6I3"/>
<dbReference type="GO" id="GO:0017000">
    <property type="term" value="P:antibiotic biosynthetic process"/>
    <property type="evidence" value="ECO:0007669"/>
    <property type="project" value="UniProtKB-ARBA"/>
</dbReference>
<evidence type="ECO:0000256" key="1">
    <source>
        <dbReference type="ARBA" id="ARBA00006962"/>
    </source>
</evidence>
<evidence type="ECO:0000259" key="6">
    <source>
        <dbReference type="Pfam" id="PF21036"/>
    </source>
</evidence>
<dbReference type="InterPro" id="IPR010610">
    <property type="entry name" value="EryCIII-like_C"/>
</dbReference>
<dbReference type="Pfam" id="PF21036">
    <property type="entry name" value="EryCIII-like_N"/>
    <property type="match status" value="1"/>
</dbReference>
<gene>
    <name evidence="7" type="ORF">GCU56_21475</name>
</gene>
<comment type="similarity">
    <text evidence="1">Belongs to the glycosyltransferase 28 family.</text>
</comment>
<dbReference type="InterPro" id="IPR050426">
    <property type="entry name" value="Glycosyltransferase_28"/>
</dbReference>
<sequence>MRVLVVASPLTGHMLPLVPLAQALQDAGHEVVVATSGDGLAACPPGLSPTDVAPGLRLGPLFAGIMLRRPRLARREMAGRGDTTAVGLLFAAVGTRMADGVVALADRIAPDLVVHESLASAGVEVAARRGVPAVVVDASLYDARVLRAAVLAHHGPARRLGTVPEPAEVLTTAPPSLVGPRSGRPMRFVPTTPERPWDERFARPGDRPRVLVSRSTVADPRPDRLMGTVAAVAGGTGLDVVLVRPDRRVSRRPLPLGVRTSDWLPFPLVFPAAAGVVHHGGAGTVLTALAAGVPQLVVRGAGDRRTNAEYVAARGAGLAVDLEHLTGELLQRLVGDPALRAAAGEVAAEIAAMPHPAEVVPALERLAG</sequence>
<keyword evidence="8" id="KW-1185">Reference proteome</keyword>
<evidence type="ECO:0000313" key="8">
    <source>
        <dbReference type="Proteomes" id="UP000470246"/>
    </source>
</evidence>
<dbReference type="PANTHER" id="PTHR48050">
    <property type="entry name" value="STEROL 3-BETA-GLUCOSYLTRANSFERASE"/>
    <property type="match status" value="1"/>
</dbReference>
<evidence type="ECO:0000259" key="5">
    <source>
        <dbReference type="Pfam" id="PF06722"/>
    </source>
</evidence>
<evidence type="ECO:0000256" key="4">
    <source>
        <dbReference type="SAM" id="MobiDB-lite"/>
    </source>
</evidence>
<proteinExistence type="inferred from homology"/>
<dbReference type="PANTHER" id="PTHR48050:SF13">
    <property type="entry name" value="STEROL 3-BETA-GLUCOSYLTRANSFERASE UGT80A2"/>
    <property type="match status" value="1"/>
</dbReference>
<evidence type="ECO:0000313" key="7">
    <source>
        <dbReference type="EMBL" id="NEK60432.1"/>
    </source>
</evidence>
<dbReference type="GO" id="GO:0008194">
    <property type="term" value="F:UDP-glycosyltransferase activity"/>
    <property type="evidence" value="ECO:0007669"/>
    <property type="project" value="InterPro"/>
</dbReference>
<dbReference type="InterPro" id="IPR002213">
    <property type="entry name" value="UDP_glucos_trans"/>
</dbReference>
<reference evidence="7 8" key="1">
    <citation type="submission" date="2020-02" db="EMBL/GenBank/DDBJ databases">
        <title>Geodermatophilus sabuli CPCC 205279 I12A-02694.</title>
        <authorList>
            <person name="Jiang Z."/>
        </authorList>
    </citation>
    <scope>NUCLEOTIDE SEQUENCE [LARGE SCALE GENOMIC DNA]</scope>
    <source>
        <strain evidence="7 8">I12A-02694</strain>
    </source>
</reference>
<dbReference type="InterPro" id="IPR048284">
    <property type="entry name" value="EryCIII-like_N"/>
</dbReference>